<dbReference type="RefSeq" id="XP_038810262.1">
    <property type="nucleotide sequence ID" value="XM_038953161.1"/>
</dbReference>
<evidence type="ECO:0000256" key="1">
    <source>
        <dbReference type="SAM" id="SignalP"/>
    </source>
</evidence>
<keyword evidence="4" id="KW-1185">Reference proteome</keyword>
<protein>
    <recommendedName>
        <fullName evidence="2">Pyrroloquinoline quinone-dependent pyranose dehydrogenase beta-propeller domain-containing protein</fullName>
    </recommendedName>
</protein>
<proteinExistence type="predicted"/>
<evidence type="ECO:0000313" key="3">
    <source>
        <dbReference type="EMBL" id="KAF7928483.1"/>
    </source>
</evidence>
<dbReference type="Pfam" id="PF22807">
    <property type="entry name" value="TrAA12"/>
    <property type="match status" value="1"/>
</dbReference>
<comment type="caution">
    <text evidence="3">The sequence shown here is derived from an EMBL/GenBank/DDBJ whole genome shotgun (WGS) entry which is preliminary data.</text>
</comment>
<dbReference type="Proteomes" id="UP000783213">
    <property type="component" value="Unassembled WGS sequence"/>
</dbReference>
<feature type="chain" id="PRO_5046581776" description="Pyrroloquinoline quinone-dependent pyranose dehydrogenase beta-propeller domain-containing protein" evidence="1">
    <location>
        <begin position="26"/>
        <end position="76"/>
    </location>
</feature>
<reference evidence="3 4" key="1">
    <citation type="journal article" date="2020" name="Genome Biol. Evol.">
        <title>Comparative genomics of Sclerotiniaceae.</title>
        <authorList>
            <person name="Valero Jimenez C.A."/>
            <person name="Steentjes M."/>
            <person name="Scholten O.E."/>
            <person name="Van Kan J.A.L."/>
        </authorList>
    </citation>
    <scope>NUCLEOTIDE SEQUENCE [LARGE SCALE GENOMIC DNA]</scope>
    <source>
        <strain evidence="3 4">B1</strain>
    </source>
</reference>
<evidence type="ECO:0000313" key="4">
    <source>
        <dbReference type="Proteomes" id="UP000783213"/>
    </source>
</evidence>
<accession>A0ABQ7IM23</accession>
<feature type="signal peptide" evidence="1">
    <location>
        <begin position="1"/>
        <end position="25"/>
    </location>
</feature>
<keyword evidence="1" id="KW-0732">Signal</keyword>
<name>A0ABQ7IM23_9HELO</name>
<dbReference type="GeneID" id="62232313"/>
<dbReference type="EMBL" id="RCSX01000011">
    <property type="protein sequence ID" value="KAF7928483.1"/>
    <property type="molecule type" value="Genomic_DNA"/>
</dbReference>
<organism evidence="3 4">
    <name type="scientific">Botrytis deweyae</name>
    <dbReference type="NCBI Taxonomy" id="2478750"/>
    <lineage>
        <taxon>Eukaryota</taxon>
        <taxon>Fungi</taxon>
        <taxon>Dikarya</taxon>
        <taxon>Ascomycota</taxon>
        <taxon>Pezizomycotina</taxon>
        <taxon>Leotiomycetes</taxon>
        <taxon>Helotiales</taxon>
        <taxon>Sclerotiniaceae</taxon>
        <taxon>Botrytis</taxon>
    </lineage>
</organism>
<gene>
    <name evidence="3" type="ORF">EAE98_005539</name>
</gene>
<feature type="domain" description="Pyrroloquinoline quinone-dependent pyranose dehydrogenase beta-propeller" evidence="2">
    <location>
        <begin position="19"/>
        <end position="65"/>
    </location>
</feature>
<dbReference type="InterPro" id="IPR054539">
    <property type="entry name" value="Beta-prop_PDH"/>
</dbReference>
<sequence>MKRSIYWLVLLPIYPALFLAAGCSAHSVSGKFTRPRTIIFDTNGALLILQQKASIAHVKWTDELEQYTSTELHSSY</sequence>
<dbReference type="PROSITE" id="PS51257">
    <property type="entry name" value="PROKAR_LIPOPROTEIN"/>
    <property type="match status" value="1"/>
</dbReference>
<evidence type="ECO:0000259" key="2">
    <source>
        <dbReference type="Pfam" id="PF22807"/>
    </source>
</evidence>